<dbReference type="HOGENOM" id="CLU_377822_0_0_1"/>
<dbReference type="SUPFAM" id="SSF56112">
    <property type="entry name" value="Protein kinase-like (PK-like)"/>
    <property type="match status" value="1"/>
</dbReference>
<evidence type="ECO:0000256" key="2">
    <source>
        <dbReference type="ARBA" id="ARBA00004496"/>
    </source>
</evidence>
<dbReference type="PANTHER" id="PTHR24419">
    <property type="entry name" value="INTERLEUKIN-1 RECEPTOR-ASSOCIATED KINASE"/>
    <property type="match status" value="1"/>
</dbReference>
<dbReference type="AlphaFoldDB" id="T1KJP1"/>
<dbReference type="EnsemblMetazoa" id="tetur13g00640.1">
    <property type="protein sequence ID" value="tetur13g00640.1"/>
    <property type="gene ID" value="tetur13g00640"/>
</dbReference>
<dbReference type="InterPro" id="IPR011009">
    <property type="entry name" value="Kinase-like_dom_sf"/>
</dbReference>
<evidence type="ECO:0000256" key="7">
    <source>
        <dbReference type="ARBA" id="ARBA00022679"/>
    </source>
</evidence>
<keyword evidence="17" id="KW-1185">Reference proteome</keyword>
<evidence type="ECO:0000256" key="5">
    <source>
        <dbReference type="ARBA" id="ARBA00022490"/>
    </source>
</evidence>
<dbReference type="GO" id="GO:0005634">
    <property type="term" value="C:nucleus"/>
    <property type="evidence" value="ECO:0007669"/>
    <property type="project" value="TreeGrafter"/>
</dbReference>
<feature type="domain" description="Protein kinase" evidence="15">
    <location>
        <begin position="420"/>
        <end position="734"/>
    </location>
</feature>
<dbReference type="GO" id="GO:0000278">
    <property type="term" value="P:mitotic cell cycle"/>
    <property type="evidence" value="ECO:0007669"/>
    <property type="project" value="TreeGrafter"/>
</dbReference>
<reference evidence="16" key="2">
    <citation type="submission" date="2015-06" db="UniProtKB">
        <authorList>
            <consortium name="EnsemblMetazoa"/>
        </authorList>
    </citation>
    <scope>IDENTIFICATION</scope>
</reference>
<evidence type="ECO:0000256" key="14">
    <source>
        <dbReference type="SAM" id="MobiDB-lite"/>
    </source>
</evidence>
<evidence type="ECO:0000256" key="9">
    <source>
        <dbReference type="ARBA" id="ARBA00022777"/>
    </source>
</evidence>
<dbReference type="PANTHER" id="PTHR24419:SF18">
    <property type="entry name" value="SERINE_THREONINE-PROTEIN KINASE HASPIN"/>
    <property type="match status" value="1"/>
</dbReference>
<evidence type="ECO:0000313" key="16">
    <source>
        <dbReference type="EnsemblMetazoa" id="tetur13g00640.1"/>
    </source>
</evidence>
<dbReference type="PROSITE" id="PS50011">
    <property type="entry name" value="PROTEIN_KINASE_DOM"/>
    <property type="match status" value="1"/>
</dbReference>
<evidence type="ECO:0000256" key="11">
    <source>
        <dbReference type="ARBA" id="ARBA00047899"/>
    </source>
</evidence>
<evidence type="ECO:0000256" key="4">
    <source>
        <dbReference type="ARBA" id="ARBA00022454"/>
    </source>
</evidence>
<evidence type="ECO:0000259" key="15">
    <source>
        <dbReference type="PROSITE" id="PS50011"/>
    </source>
</evidence>
<dbReference type="GO" id="GO:0005524">
    <property type="term" value="F:ATP binding"/>
    <property type="evidence" value="ECO:0007669"/>
    <property type="project" value="UniProtKB-UniRule"/>
</dbReference>
<keyword evidence="4" id="KW-0158">Chromosome</keyword>
<dbReference type="GO" id="GO:0005737">
    <property type="term" value="C:cytoplasm"/>
    <property type="evidence" value="ECO:0007669"/>
    <property type="project" value="UniProtKB-SubCell"/>
</dbReference>
<evidence type="ECO:0000256" key="1">
    <source>
        <dbReference type="ARBA" id="ARBA00004286"/>
    </source>
</evidence>
<dbReference type="Gene3D" id="3.30.200.20">
    <property type="entry name" value="Phosphorylase Kinase, domain 1"/>
    <property type="match status" value="1"/>
</dbReference>
<dbReference type="EMBL" id="CAEY01000163">
    <property type="status" value="NOT_ANNOTATED_CDS"/>
    <property type="molecule type" value="Genomic_DNA"/>
</dbReference>
<dbReference type="KEGG" id="tut:107364991"/>
<keyword evidence="6" id="KW-0723">Serine/threonine-protein kinase</keyword>
<keyword evidence="8 13" id="KW-0547">Nucleotide-binding</keyword>
<dbReference type="Gene3D" id="1.10.510.10">
    <property type="entry name" value="Transferase(Phosphotransferase) domain 1"/>
    <property type="match status" value="1"/>
</dbReference>
<comment type="catalytic activity">
    <reaction evidence="11">
        <text>L-threonyl-[protein] + ATP = O-phospho-L-threonyl-[protein] + ADP + H(+)</text>
        <dbReference type="Rhea" id="RHEA:46608"/>
        <dbReference type="Rhea" id="RHEA-COMP:11060"/>
        <dbReference type="Rhea" id="RHEA-COMP:11605"/>
        <dbReference type="ChEBI" id="CHEBI:15378"/>
        <dbReference type="ChEBI" id="CHEBI:30013"/>
        <dbReference type="ChEBI" id="CHEBI:30616"/>
        <dbReference type="ChEBI" id="CHEBI:61977"/>
        <dbReference type="ChEBI" id="CHEBI:456216"/>
        <dbReference type="EC" id="2.7.11.1"/>
    </reaction>
</comment>
<proteinExistence type="predicted"/>
<evidence type="ECO:0000256" key="8">
    <source>
        <dbReference type="ARBA" id="ARBA00022741"/>
    </source>
</evidence>
<dbReference type="SMART" id="SM00220">
    <property type="entry name" value="S_TKc"/>
    <property type="match status" value="1"/>
</dbReference>
<name>T1KJP1_TETUR</name>
<evidence type="ECO:0000313" key="17">
    <source>
        <dbReference type="Proteomes" id="UP000015104"/>
    </source>
</evidence>
<gene>
    <name evidence="16" type="primary">107364991</name>
</gene>
<dbReference type="FunFam" id="1.10.510.10:FF:000401">
    <property type="entry name" value="serine/threonine-protein kinase haspin"/>
    <property type="match status" value="1"/>
</dbReference>
<feature type="compositionally biased region" description="Basic and acidic residues" evidence="14">
    <location>
        <begin position="176"/>
        <end position="189"/>
    </location>
</feature>
<accession>T1KJP1</accession>
<sequence length="734" mass="83331">METVKSPLKANYCRLPVKSRAEKLFDQFVTKTTFADRSNDLNLLSQDSPTNHKEVKTRLKRKVTFATYAGDKQRKEVKKKTLVKRKEPTKCTKEAVLEAFMNAGLPDYDEIAALPLNIVVLSDANKQPEKYTEISRKQIVKPFMPLLKKIDSASKRKESNPAINIEEPSCADNEVSSDHIEDRENKEEASTPLPNAKARPKFDDISCINANNTLDPNMDQDVSFTTPKVPPPAKKKPWNVADRRGTQLLPPHPVVFDEPLVISNTSIDVSNDQPLNWSTVHSLAKMDDSVHNVFSIDTKANLATKIRESLGSLKSNMNEAEYPRGSVNFYRRSIVDTANVLRALGKSCRTIVREPSRRITRKRKESLAENQTVNFLVAFDKTIIEDVDVHLPLTTKEKVLALCNPPQITTFNNVLNHSLMKSICKIGEGSYGEVFKSKTEDDKEVVIKVVPLVPTTSVEDDLWAQVLPELVISLTFSDLRSGLRNQTPNFVNTFRASCVNGSWPKELVKAWNEYNKLKKSENDHPDKYGPNCNWLIILLNNGGIDLENHKFSSAVESLSVILQTALSLAAAESEFEFEHRDLHTGNVLIMPCSESMLEYKIDGKNIMLPSVGLKVSVIDFTLARMAKDGYTVYDDLSKYEDLFTGTGDYQFEIYRLMRIANKNNWKVFTPYTNILWVHYLTYKLTKDKKYRSRSKAHHAAMKALKHLHNLLLDYKSTKQFVQSPYFNELFSKLS</sequence>
<dbReference type="EC" id="2.7.11.1" evidence="3"/>
<evidence type="ECO:0000256" key="10">
    <source>
        <dbReference type="ARBA" id="ARBA00022840"/>
    </source>
</evidence>
<keyword evidence="7" id="KW-0808">Transferase</keyword>
<dbReference type="InterPro" id="IPR017441">
    <property type="entry name" value="Protein_kinase_ATP_BS"/>
</dbReference>
<dbReference type="OrthoDB" id="6421756at2759"/>
<dbReference type="PROSITE" id="PS00107">
    <property type="entry name" value="PROTEIN_KINASE_ATP"/>
    <property type="match status" value="1"/>
</dbReference>
<evidence type="ECO:0000256" key="12">
    <source>
        <dbReference type="ARBA" id="ARBA00048679"/>
    </source>
</evidence>
<dbReference type="Proteomes" id="UP000015104">
    <property type="component" value="Unassembled WGS sequence"/>
</dbReference>
<dbReference type="eggNOG" id="KOG2464">
    <property type="taxonomic scope" value="Eukaryota"/>
</dbReference>
<feature type="region of interest" description="Disordered" evidence="14">
    <location>
        <begin position="152"/>
        <end position="200"/>
    </location>
</feature>
<reference evidence="17" key="1">
    <citation type="submission" date="2011-08" db="EMBL/GenBank/DDBJ databases">
        <authorList>
            <person name="Rombauts S."/>
        </authorList>
    </citation>
    <scope>NUCLEOTIDE SEQUENCE</scope>
    <source>
        <strain evidence="17">London</strain>
    </source>
</reference>
<keyword evidence="9" id="KW-0418">Kinase</keyword>
<dbReference type="GO" id="GO:0035556">
    <property type="term" value="P:intracellular signal transduction"/>
    <property type="evidence" value="ECO:0007669"/>
    <property type="project" value="TreeGrafter"/>
</dbReference>
<dbReference type="InterPro" id="IPR000719">
    <property type="entry name" value="Prot_kinase_dom"/>
</dbReference>
<dbReference type="GO" id="GO:0072354">
    <property type="term" value="F:histone H3T3 kinase activity"/>
    <property type="evidence" value="ECO:0007669"/>
    <property type="project" value="TreeGrafter"/>
</dbReference>
<comment type="subcellular location">
    <subcellularLocation>
        <location evidence="1">Chromosome</location>
    </subcellularLocation>
    <subcellularLocation>
        <location evidence="2">Cytoplasm</location>
    </subcellularLocation>
</comment>
<evidence type="ECO:0000256" key="3">
    <source>
        <dbReference type="ARBA" id="ARBA00012513"/>
    </source>
</evidence>
<feature type="binding site" evidence="13">
    <location>
        <position position="448"/>
    </location>
    <ligand>
        <name>ATP</name>
        <dbReference type="ChEBI" id="CHEBI:30616"/>
    </ligand>
</feature>
<keyword evidence="5" id="KW-0963">Cytoplasm</keyword>
<dbReference type="STRING" id="32264.T1KJP1"/>
<dbReference type="OMA" id="RMAKDGY"/>
<evidence type="ECO:0000256" key="13">
    <source>
        <dbReference type="PROSITE-ProRule" id="PRU10141"/>
    </source>
</evidence>
<dbReference type="Pfam" id="PF12330">
    <property type="entry name" value="Haspin_kinase"/>
    <property type="match status" value="1"/>
</dbReference>
<keyword evidence="10 13" id="KW-0067">ATP-binding</keyword>
<dbReference type="InterPro" id="IPR024604">
    <property type="entry name" value="GSG2_C"/>
</dbReference>
<evidence type="ECO:0000256" key="6">
    <source>
        <dbReference type="ARBA" id="ARBA00022527"/>
    </source>
</evidence>
<organism evidence="16 17">
    <name type="scientific">Tetranychus urticae</name>
    <name type="common">Two-spotted spider mite</name>
    <dbReference type="NCBI Taxonomy" id="32264"/>
    <lineage>
        <taxon>Eukaryota</taxon>
        <taxon>Metazoa</taxon>
        <taxon>Ecdysozoa</taxon>
        <taxon>Arthropoda</taxon>
        <taxon>Chelicerata</taxon>
        <taxon>Arachnida</taxon>
        <taxon>Acari</taxon>
        <taxon>Acariformes</taxon>
        <taxon>Trombidiformes</taxon>
        <taxon>Prostigmata</taxon>
        <taxon>Eleutherengona</taxon>
        <taxon>Raphignathae</taxon>
        <taxon>Tetranychoidea</taxon>
        <taxon>Tetranychidae</taxon>
        <taxon>Tetranychus</taxon>
    </lineage>
</organism>
<dbReference type="GO" id="GO:0005694">
    <property type="term" value="C:chromosome"/>
    <property type="evidence" value="ECO:0007669"/>
    <property type="project" value="UniProtKB-SubCell"/>
</dbReference>
<dbReference type="SMART" id="SM01331">
    <property type="entry name" value="DUF3635"/>
    <property type="match status" value="1"/>
</dbReference>
<protein>
    <recommendedName>
        <fullName evidence="3">non-specific serine/threonine protein kinase</fullName>
        <ecNumber evidence="3">2.7.11.1</ecNumber>
    </recommendedName>
</protein>
<comment type="catalytic activity">
    <reaction evidence="12">
        <text>L-seryl-[protein] + ATP = O-phospho-L-seryl-[protein] + ADP + H(+)</text>
        <dbReference type="Rhea" id="RHEA:17989"/>
        <dbReference type="Rhea" id="RHEA-COMP:9863"/>
        <dbReference type="Rhea" id="RHEA-COMP:11604"/>
        <dbReference type="ChEBI" id="CHEBI:15378"/>
        <dbReference type="ChEBI" id="CHEBI:29999"/>
        <dbReference type="ChEBI" id="CHEBI:30616"/>
        <dbReference type="ChEBI" id="CHEBI:83421"/>
        <dbReference type="ChEBI" id="CHEBI:456216"/>
        <dbReference type="EC" id="2.7.11.1"/>
    </reaction>
</comment>